<dbReference type="EMBL" id="CP020809">
    <property type="protein sequence ID" value="ART70605.1"/>
    <property type="molecule type" value="Genomic_DNA"/>
</dbReference>
<name>A0A1Y0C6D1_9MYCO</name>
<keyword evidence="2" id="KW-1185">Reference proteome</keyword>
<accession>A0A1Y0C6D1</accession>
<proteinExistence type="predicted"/>
<evidence type="ECO:0000313" key="1">
    <source>
        <dbReference type="EMBL" id="ART70605.1"/>
    </source>
</evidence>
<protein>
    <submittedName>
        <fullName evidence="1">Uncharacterized protein</fullName>
    </submittedName>
</protein>
<dbReference type="AlphaFoldDB" id="A0A1Y0C6D1"/>
<dbReference type="KEGG" id="mdx:BTO20_20505"/>
<evidence type="ECO:0000313" key="2">
    <source>
        <dbReference type="Proteomes" id="UP000195331"/>
    </source>
</evidence>
<sequence>MLTPPVMSTPDGQATTDAASLTSELQQRFLIALNDAITRGRSPGHDIGLGLQTLAEMTLVAQSHPDATAEHLAEAYDTFNSEHR</sequence>
<organism evidence="1 2">
    <name type="scientific">Mycobacterium dioxanotrophicus</name>
    <dbReference type="NCBI Taxonomy" id="482462"/>
    <lineage>
        <taxon>Bacteria</taxon>
        <taxon>Bacillati</taxon>
        <taxon>Actinomycetota</taxon>
        <taxon>Actinomycetes</taxon>
        <taxon>Mycobacteriales</taxon>
        <taxon>Mycobacteriaceae</taxon>
        <taxon>Mycobacterium</taxon>
    </lineage>
</organism>
<dbReference type="Proteomes" id="UP000195331">
    <property type="component" value="Chromosome"/>
</dbReference>
<gene>
    <name evidence="1" type="ORF">BTO20_20505</name>
</gene>
<reference evidence="1 2" key="1">
    <citation type="submission" date="2017-04" db="EMBL/GenBank/DDBJ databases">
        <title>Whole Genome Sequence of 1,4-Dioxane Degrading Bacterium Mycobacterium dioxanotrophicus PH-06.</title>
        <authorList>
            <person name="He Y."/>
        </authorList>
    </citation>
    <scope>NUCLEOTIDE SEQUENCE [LARGE SCALE GENOMIC DNA]</scope>
    <source>
        <strain evidence="1 2">PH-06</strain>
    </source>
</reference>